<organism evidence="6 7">
    <name type="scientific">Eleusine coracana subsp. coracana</name>
    <dbReference type="NCBI Taxonomy" id="191504"/>
    <lineage>
        <taxon>Eukaryota</taxon>
        <taxon>Viridiplantae</taxon>
        <taxon>Streptophyta</taxon>
        <taxon>Embryophyta</taxon>
        <taxon>Tracheophyta</taxon>
        <taxon>Spermatophyta</taxon>
        <taxon>Magnoliopsida</taxon>
        <taxon>Liliopsida</taxon>
        <taxon>Poales</taxon>
        <taxon>Poaceae</taxon>
        <taxon>PACMAD clade</taxon>
        <taxon>Chloridoideae</taxon>
        <taxon>Cynodonteae</taxon>
        <taxon>Eleusininae</taxon>
        <taxon>Eleusine</taxon>
    </lineage>
</organism>
<accession>A0AAV5BVH4</accession>
<keyword evidence="4" id="KW-0687">Ribonucleoprotein</keyword>
<proteinExistence type="inferred from homology"/>
<feature type="repeat" description="WD" evidence="5">
    <location>
        <begin position="109"/>
        <end position="141"/>
    </location>
</feature>
<dbReference type="Proteomes" id="UP001054889">
    <property type="component" value="Unassembled WGS sequence"/>
</dbReference>
<sequence length="306" mass="33704">MAQESLTLVGTMRGHNGEVTAIATPIDNSPFIVSSSRDKSVLVWDLTNPVQSTADAPSEYGVPFRRLTGHSHFVQDVVLSSDGQFALSGSWDGELRLWDLSTGVTTRRFVGHDKDVLSVAFSVDNRQIISASRDKTIKLWNTLGECKYTIGGDLGGSEGHNGWVSCVRFSPNTNLPTIVSGSWDRTVKVWNLTNCKLRNTLEGHNGYVSTVRGKMLYKLEAGSIIHSLCFSPNRYWLCAATQDSIKIWDLESKLIVQDLKPDIPVSKNQILYCTSLSWSADGSTLYAGYTDGAIRVWRISGFGYGI</sequence>
<reference evidence="6" key="2">
    <citation type="submission" date="2021-12" db="EMBL/GenBank/DDBJ databases">
        <title>Resequencing data analysis of finger millet.</title>
        <authorList>
            <person name="Hatakeyama M."/>
            <person name="Aluri S."/>
            <person name="Balachadran M.T."/>
            <person name="Sivarajan S.R."/>
            <person name="Poveda L."/>
            <person name="Shimizu-Inatsugi R."/>
            <person name="Schlapbach R."/>
            <person name="Sreeman S.M."/>
            <person name="Shimizu K.K."/>
        </authorList>
    </citation>
    <scope>NUCLEOTIDE SEQUENCE</scope>
</reference>
<dbReference type="AlphaFoldDB" id="A0AAV5BVH4"/>
<dbReference type="PRINTS" id="PR00320">
    <property type="entry name" value="GPROTEINBRPT"/>
</dbReference>
<feature type="repeat" description="WD" evidence="5">
    <location>
        <begin position="12"/>
        <end position="54"/>
    </location>
</feature>
<dbReference type="FunFam" id="2.130.10.10:FF:000615">
    <property type="entry name" value="Receptor for activated C kinase 1"/>
    <property type="match status" value="1"/>
</dbReference>
<reference evidence="6" key="1">
    <citation type="journal article" date="2018" name="DNA Res.">
        <title>Multiple hybrid de novo genome assembly of finger millet, an orphan allotetraploid crop.</title>
        <authorList>
            <person name="Hatakeyama M."/>
            <person name="Aluri S."/>
            <person name="Balachadran M.T."/>
            <person name="Sivarajan S.R."/>
            <person name="Patrignani A."/>
            <person name="Gruter S."/>
            <person name="Poveda L."/>
            <person name="Shimizu-Inatsugi R."/>
            <person name="Baeten J."/>
            <person name="Francoijs K.J."/>
            <person name="Nataraja K.N."/>
            <person name="Reddy Y.A.N."/>
            <person name="Phadnis S."/>
            <person name="Ravikumar R.L."/>
            <person name="Schlapbach R."/>
            <person name="Sreeman S.M."/>
            <person name="Shimizu K.K."/>
        </authorList>
    </citation>
    <scope>NUCLEOTIDE SEQUENCE</scope>
</reference>
<dbReference type="InterPro" id="IPR036322">
    <property type="entry name" value="WD40_repeat_dom_sf"/>
</dbReference>
<comment type="similarity">
    <text evidence="1">Belongs to the WD repeat G protein beta family. Ribosomal protein RACK1 subfamily.</text>
</comment>
<evidence type="ECO:0000313" key="7">
    <source>
        <dbReference type="Proteomes" id="UP001054889"/>
    </source>
</evidence>
<keyword evidence="2 5" id="KW-0853">WD repeat</keyword>
<evidence type="ECO:0008006" key="8">
    <source>
        <dbReference type="Google" id="ProtNLM"/>
    </source>
</evidence>
<dbReference type="GO" id="GO:1990904">
    <property type="term" value="C:ribonucleoprotein complex"/>
    <property type="evidence" value="ECO:0007669"/>
    <property type="project" value="UniProtKB-KW"/>
</dbReference>
<feature type="repeat" description="WD" evidence="5">
    <location>
        <begin position="157"/>
        <end position="200"/>
    </location>
</feature>
<dbReference type="GO" id="GO:0045182">
    <property type="term" value="F:translation regulator activity"/>
    <property type="evidence" value="ECO:0007669"/>
    <property type="project" value="InterPro"/>
</dbReference>
<evidence type="ECO:0000256" key="2">
    <source>
        <dbReference type="ARBA" id="ARBA00022574"/>
    </source>
</evidence>
<keyword evidence="7" id="KW-1185">Reference proteome</keyword>
<dbReference type="CDD" id="cd00200">
    <property type="entry name" value="WD40"/>
    <property type="match status" value="1"/>
</dbReference>
<dbReference type="PROSITE" id="PS50294">
    <property type="entry name" value="WD_REPEATS_REGION"/>
    <property type="match status" value="4"/>
</dbReference>
<comment type="caution">
    <text evidence="6">The sequence shown here is derived from an EMBL/GenBank/DDBJ whole genome shotgun (WGS) entry which is preliminary data.</text>
</comment>
<dbReference type="EMBL" id="BQKI01000002">
    <property type="protein sequence ID" value="GJM89675.1"/>
    <property type="molecule type" value="Genomic_DNA"/>
</dbReference>
<dbReference type="PROSITE" id="PS00678">
    <property type="entry name" value="WD_REPEATS_1"/>
    <property type="match status" value="3"/>
</dbReference>
<dbReference type="Gene3D" id="2.130.10.10">
    <property type="entry name" value="YVTN repeat-like/Quinoprotein amine dehydrogenase"/>
    <property type="match status" value="1"/>
</dbReference>
<evidence type="ECO:0000256" key="4">
    <source>
        <dbReference type="ARBA" id="ARBA00023274"/>
    </source>
</evidence>
<feature type="repeat" description="WD" evidence="5">
    <location>
        <begin position="274"/>
        <end position="300"/>
    </location>
</feature>
<dbReference type="SUPFAM" id="SSF50978">
    <property type="entry name" value="WD40 repeat-like"/>
    <property type="match status" value="1"/>
</dbReference>
<evidence type="ECO:0000256" key="1">
    <source>
        <dbReference type="ARBA" id="ARBA00007253"/>
    </source>
</evidence>
<dbReference type="InterPro" id="IPR019775">
    <property type="entry name" value="WD40_repeat_CS"/>
</dbReference>
<dbReference type="SMART" id="SM00320">
    <property type="entry name" value="WD40"/>
    <property type="match status" value="6"/>
</dbReference>
<gene>
    <name evidence="6" type="primary">ga05884</name>
    <name evidence="6" type="ORF">PR202_ga05884</name>
</gene>
<feature type="repeat" description="WD" evidence="5">
    <location>
        <begin position="67"/>
        <end position="108"/>
    </location>
</feature>
<dbReference type="InterPro" id="IPR020472">
    <property type="entry name" value="WD40_PAC1"/>
</dbReference>
<evidence type="ECO:0000313" key="6">
    <source>
        <dbReference type="EMBL" id="GJM89675.1"/>
    </source>
</evidence>
<keyword evidence="3" id="KW-0677">Repeat</keyword>
<dbReference type="GO" id="GO:0043022">
    <property type="term" value="F:ribosome binding"/>
    <property type="evidence" value="ECO:0007669"/>
    <property type="project" value="InterPro"/>
</dbReference>
<dbReference type="Pfam" id="PF00400">
    <property type="entry name" value="WD40"/>
    <property type="match status" value="6"/>
</dbReference>
<protein>
    <recommendedName>
        <fullName evidence="8">Guanine nucleotide-binding protein subunit beta-like protein A</fullName>
    </recommendedName>
</protein>
<evidence type="ECO:0000256" key="5">
    <source>
        <dbReference type="PROSITE-ProRule" id="PRU00221"/>
    </source>
</evidence>
<dbReference type="InterPro" id="IPR045223">
    <property type="entry name" value="RACK1-like"/>
</dbReference>
<dbReference type="InterPro" id="IPR015943">
    <property type="entry name" value="WD40/YVTN_repeat-like_dom_sf"/>
</dbReference>
<dbReference type="PANTHER" id="PTHR19868">
    <property type="entry name" value="RECEPTOR FOR ACTIVATED PROTEIN KINASE C RACK1"/>
    <property type="match status" value="1"/>
</dbReference>
<dbReference type="InterPro" id="IPR001680">
    <property type="entry name" value="WD40_rpt"/>
</dbReference>
<dbReference type="PROSITE" id="PS50082">
    <property type="entry name" value="WD_REPEATS_2"/>
    <property type="match status" value="5"/>
</dbReference>
<evidence type="ECO:0000256" key="3">
    <source>
        <dbReference type="ARBA" id="ARBA00022737"/>
    </source>
</evidence>
<name>A0AAV5BVH4_ELECO</name>